<keyword evidence="1" id="KW-1133">Transmembrane helix</keyword>
<feature type="transmembrane region" description="Helical" evidence="1">
    <location>
        <begin position="12"/>
        <end position="34"/>
    </location>
</feature>
<dbReference type="SUPFAM" id="SSF109604">
    <property type="entry name" value="HD-domain/PDEase-like"/>
    <property type="match status" value="2"/>
</dbReference>
<dbReference type="SUPFAM" id="SSF103190">
    <property type="entry name" value="Sensory domain-like"/>
    <property type="match status" value="1"/>
</dbReference>
<dbReference type="PROSITE" id="PS50885">
    <property type="entry name" value="HAMP"/>
    <property type="match status" value="1"/>
</dbReference>
<organism evidence="4 5">
    <name type="scientific">Pseudomonas flexibilis</name>
    <dbReference type="NCBI Taxonomy" id="706570"/>
    <lineage>
        <taxon>Bacteria</taxon>
        <taxon>Pseudomonadati</taxon>
        <taxon>Pseudomonadota</taxon>
        <taxon>Gammaproteobacteria</taxon>
        <taxon>Pseudomonadales</taxon>
        <taxon>Pseudomonadaceae</taxon>
        <taxon>Pseudomonas</taxon>
    </lineage>
</organism>
<dbReference type="InterPro" id="IPR003660">
    <property type="entry name" value="HAMP_dom"/>
</dbReference>
<dbReference type="PANTHER" id="PTHR43155">
    <property type="entry name" value="CYCLIC DI-GMP PHOSPHODIESTERASE PA4108-RELATED"/>
    <property type="match status" value="1"/>
</dbReference>
<sequence length="975" mass="109556">MPKAFRRLPLHVLITLLFGSLLLLSGFVLGVFHYRQASQIIYDSSAQLSVQIQEAVEQDLQNTFTPIRRLLHLLAQAPATQGRDLDQRLPLLRPFSQALRDNPQLDSLYVGYPDGDFFMVRPLRDERLRSLFDAPPNARFQVWSIERNGRRIVSQHRFYDDTLSVVSRAPQTEEAYDPRTRNWFVEARDSARLITTEPYVFYSSRQVGTTLALAVHGEVVLAADLTLADLSATLARHNVTPDTQLVLYDSQGRAVAYPSSALVIDESAQELIPARRLSPGLAALFDMPTLLQGRLRLAGRDWLVTRSRIAEGGPQGLNLAILVPEDQLLGDAYRIRWQSALITIGVTALGMLLAWLASRLVVLPLRSLARNAEAIGRFDFSQTVDNRSPVLEIDQLAGVMRHMRNNLASFLEINASLAAETRYEALLERVLRETLGIGGADAGLLYLRDADSGRLEPHGWLLRNSHDAPVRGGLLAYRNSASAPVWLRQPAEGGESLLIALGYEQAGDLRELMERLDCRQLQLLCIGLHNRQGDTLGVLLLLNRITGAQGDPSLLQPARIAFVEAISGAAALSIESQRLLDRQKRLLEAFIQVIAGAIDAKSPYTGGHCQRVPELTLMLARTAAASSEPPFSDYRPSAEDWEALHIAAWLHDCGKVTTPEYVVDKSTKLETLYNRIHEIRTRFEVLKRDAWVDYWRALAEGGDAAQLAERRDRQLAELDDDFAFVARCNLGSENMAEADLQRLQRIARRRWLRTLDDRLGLSWEEAQRKAGQPPAALPVEEPLLADRPDHLIERPEQERIAPDNPWGFRMRVPEYKFNLGELYSLSVRHGTLTEEERYLIKHHIVQTLIMLGHLPFPPHLKEVPDMAGSHHERMDGNGYPRRLSAEQLSLPARMMAIADIFEALTAVDRPYKRGKTLSESLMLMANMCRNGHIDPDLFRLFIRHDLPRQYGERFLAPEQIDAVDEGAILAHAGIA</sequence>
<dbReference type="InterPro" id="IPR037522">
    <property type="entry name" value="HD_GYP_dom"/>
</dbReference>
<dbReference type="CDD" id="cd00077">
    <property type="entry name" value="HDc"/>
    <property type="match status" value="2"/>
</dbReference>
<feature type="domain" description="HAMP" evidence="2">
    <location>
        <begin position="359"/>
        <end position="412"/>
    </location>
</feature>
<dbReference type="InterPro" id="IPR029151">
    <property type="entry name" value="Sensor-like_sf"/>
</dbReference>
<dbReference type="PANTHER" id="PTHR43155:SF2">
    <property type="entry name" value="CYCLIC DI-GMP PHOSPHODIESTERASE PA4108"/>
    <property type="match status" value="1"/>
</dbReference>
<dbReference type="PROSITE" id="PS51832">
    <property type="entry name" value="HD_GYP"/>
    <property type="match status" value="1"/>
</dbReference>
<dbReference type="Gene3D" id="3.30.450.20">
    <property type="entry name" value="PAS domain"/>
    <property type="match status" value="1"/>
</dbReference>
<dbReference type="GO" id="GO:0008081">
    <property type="term" value="F:phosphoric diester hydrolase activity"/>
    <property type="evidence" value="ECO:0007669"/>
    <property type="project" value="UniProtKB-ARBA"/>
</dbReference>
<dbReference type="SMART" id="SM00304">
    <property type="entry name" value="HAMP"/>
    <property type="match status" value="1"/>
</dbReference>
<dbReference type="Gene3D" id="3.30.450.40">
    <property type="match status" value="1"/>
</dbReference>
<evidence type="ECO:0000256" key="1">
    <source>
        <dbReference type="SAM" id="Phobius"/>
    </source>
</evidence>
<dbReference type="Pfam" id="PF13487">
    <property type="entry name" value="HD_5"/>
    <property type="match status" value="1"/>
</dbReference>
<gene>
    <name evidence="4" type="ORF">PT85_07470</name>
</gene>
<evidence type="ECO:0000259" key="3">
    <source>
        <dbReference type="PROSITE" id="PS51832"/>
    </source>
</evidence>
<dbReference type="AlphaFoldDB" id="A0A0B3BN09"/>
<protein>
    <submittedName>
        <fullName evidence="4">Membrane protein</fullName>
    </submittedName>
</protein>
<evidence type="ECO:0000313" key="4">
    <source>
        <dbReference type="EMBL" id="KHO65868.1"/>
    </source>
</evidence>
<dbReference type="STRING" id="706570.PT85_07470"/>
<dbReference type="GO" id="GO:0007165">
    <property type="term" value="P:signal transduction"/>
    <property type="evidence" value="ECO:0007669"/>
    <property type="project" value="InterPro"/>
</dbReference>
<evidence type="ECO:0000313" key="5">
    <source>
        <dbReference type="Proteomes" id="UP000030980"/>
    </source>
</evidence>
<dbReference type="GO" id="GO:0016020">
    <property type="term" value="C:membrane"/>
    <property type="evidence" value="ECO:0007669"/>
    <property type="project" value="InterPro"/>
</dbReference>
<comment type="caution">
    <text evidence="4">The sequence shown here is derived from an EMBL/GenBank/DDBJ whole genome shotgun (WGS) entry which is preliminary data.</text>
</comment>
<dbReference type="SMART" id="SM00065">
    <property type="entry name" value="GAF"/>
    <property type="match status" value="1"/>
</dbReference>
<feature type="transmembrane region" description="Helical" evidence="1">
    <location>
        <begin position="337"/>
        <end position="357"/>
    </location>
</feature>
<dbReference type="InterPro" id="IPR003607">
    <property type="entry name" value="HD/PDEase_dom"/>
</dbReference>
<proteinExistence type="predicted"/>
<dbReference type="Pfam" id="PF00672">
    <property type="entry name" value="HAMP"/>
    <property type="match status" value="1"/>
</dbReference>
<dbReference type="InterPro" id="IPR029016">
    <property type="entry name" value="GAF-like_dom_sf"/>
</dbReference>
<dbReference type="RefSeq" id="WP_039606308.1">
    <property type="nucleotide sequence ID" value="NZ_FMUP01000001.1"/>
</dbReference>
<dbReference type="InterPro" id="IPR003018">
    <property type="entry name" value="GAF"/>
</dbReference>
<dbReference type="Gene3D" id="6.10.340.10">
    <property type="match status" value="1"/>
</dbReference>
<feature type="domain" description="HD-GYP" evidence="3">
    <location>
        <begin position="748"/>
        <end position="957"/>
    </location>
</feature>
<dbReference type="Gene3D" id="1.10.3210.10">
    <property type="entry name" value="Hypothetical protein af1432"/>
    <property type="match status" value="2"/>
</dbReference>
<dbReference type="OrthoDB" id="9764808at2"/>
<keyword evidence="5" id="KW-1185">Reference proteome</keyword>
<name>A0A0B3BN09_9PSED</name>
<dbReference type="SUPFAM" id="SSF55781">
    <property type="entry name" value="GAF domain-like"/>
    <property type="match status" value="1"/>
</dbReference>
<dbReference type="Proteomes" id="UP000030980">
    <property type="component" value="Unassembled WGS sequence"/>
</dbReference>
<keyword evidence="1" id="KW-0812">Transmembrane</keyword>
<accession>A0A0B3BN09</accession>
<dbReference type="EMBL" id="JTAK01000002">
    <property type="protein sequence ID" value="KHO65868.1"/>
    <property type="molecule type" value="Genomic_DNA"/>
</dbReference>
<reference evidence="4 5" key="1">
    <citation type="submission" date="2014-11" db="EMBL/GenBank/DDBJ databases">
        <title>Genome sequence of Pseudomonas tuomuerensis JCM 14085.</title>
        <authorList>
            <person name="Shin S.-K."/>
            <person name="Yi H."/>
        </authorList>
    </citation>
    <scope>NUCLEOTIDE SEQUENCE [LARGE SCALE GENOMIC DNA]</scope>
    <source>
        <strain evidence="4 5">JCM 14085</strain>
    </source>
</reference>
<keyword evidence="1" id="KW-0472">Membrane</keyword>
<evidence type="ECO:0000259" key="2">
    <source>
        <dbReference type="PROSITE" id="PS50885"/>
    </source>
</evidence>
<dbReference type="CDD" id="cd06225">
    <property type="entry name" value="HAMP"/>
    <property type="match status" value="1"/>
</dbReference>
<dbReference type="SMART" id="SM00471">
    <property type="entry name" value="HDc"/>
    <property type="match status" value="1"/>
</dbReference>